<dbReference type="FunFam" id="3.40.50.300:FF:000421">
    <property type="entry name" value="Branched-chain amino acid ABC transporter ATP-binding protein"/>
    <property type="match status" value="1"/>
</dbReference>
<dbReference type="InterPro" id="IPR032823">
    <property type="entry name" value="BCA_ABC_TP_C"/>
</dbReference>
<dbReference type="CDD" id="cd03219">
    <property type="entry name" value="ABC_Mj1267_LivG_branched"/>
    <property type="match status" value="1"/>
</dbReference>
<comment type="caution">
    <text evidence="5">The sequence shown here is derived from an EMBL/GenBank/DDBJ whole genome shotgun (WGS) entry which is preliminary data.</text>
</comment>
<dbReference type="EMBL" id="JACPSX010000176">
    <property type="protein sequence ID" value="MBI3015229.1"/>
    <property type="molecule type" value="Genomic_DNA"/>
</dbReference>
<dbReference type="Pfam" id="PF00005">
    <property type="entry name" value="ABC_tran"/>
    <property type="match status" value="1"/>
</dbReference>
<reference evidence="5" key="1">
    <citation type="submission" date="2020-07" db="EMBL/GenBank/DDBJ databases">
        <title>Huge and variable diversity of episymbiotic CPR bacteria and DPANN archaea in groundwater ecosystems.</title>
        <authorList>
            <person name="He C.Y."/>
            <person name="Keren R."/>
            <person name="Whittaker M."/>
            <person name="Farag I.F."/>
            <person name="Doudna J."/>
            <person name="Cate J.H.D."/>
            <person name="Banfield J.F."/>
        </authorList>
    </citation>
    <scope>NUCLEOTIDE SEQUENCE</scope>
    <source>
        <strain evidence="5">NC_groundwater_717_Ag_S-0.2um_59_8</strain>
    </source>
</reference>
<evidence type="ECO:0000256" key="2">
    <source>
        <dbReference type="ARBA" id="ARBA00022741"/>
    </source>
</evidence>
<protein>
    <submittedName>
        <fullName evidence="5">ABC transporter ATP-binding protein</fullName>
    </submittedName>
</protein>
<dbReference type="Pfam" id="PF12399">
    <property type="entry name" value="BCA_ABC_TP_C"/>
    <property type="match status" value="1"/>
</dbReference>
<dbReference type="GO" id="GO:0005886">
    <property type="term" value="C:plasma membrane"/>
    <property type="evidence" value="ECO:0007669"/>
    <property type="project" value="TreeGrafter"/>
</dbReference>
<evidence type="ECO:0000256" key="1">
    <source>
        <dbReference type="ARBA" id="ARBA00022448"/>
    </source>
</evidence>
<dbReference type="Gene3D" id="3.40.50.300">
    <property type="entry name" value="P-loop containing nucleotide triphosphate hydrolases"/>
    <property type="match status" value="1"/>
</dbReference>
<dbReference type="Proteomes" id="UP000741360">
    <property type="component" value="Unassembled WGS sequence"/>
</dbReference>
<dbReference type="GO" id="GO:0005524">
    <property type="term" value="F:ATP binding"/>
    <property type="evidence" value="ECO:0007669"/>
    <property type="project" value="UniProtKB-KW"/>
</dbReference>
<dbReference type="InterPro" id="IPR051120">
    <property type="entry name" value="ABC_AA/LPS_Transport"/>
</dbReference>
<accession>A0A932GQI1</accession>
<proteinExistence type="predicted"/>
<evidence type="ECO:0000313" key="6">
    <source>
        <dbReference type="Proteomes" id="UP000741360"/>
    </source>
</evidence>
<evidence type="ECO:0000256" key="3">
    <source>
        <dbReference type="ARBA" id="ARBA00022840"/>
    </source>
</evidence>
<keyword evidence="2" id="KW-0547">Nucleotide-binding</keyword>
<dbReference type="AlphaFoldDB" id="A0A932GQI1"/>
<organism evidence="5 6">
    <name type="scientific">Tectimicrobiota bacterium</name>
    <dbReference type="NCBI Taxonomy" id="2528274"/>
    <lineage>
        <taxon>Bacteria</taxon>
        <taxon>Pseudomonadati</taxon>
        <taxon>Nitrospinota/Tectimicrobiota group</taxon>
        <taxon>Candidatus Tectimicrobiota</taxon>
    </lineage>
</organism>
<dbReference type="PANTHER" id="PTHR45772">
    <property type="entry name" value="CONSERVED COMPONENT OF ABC TRANSPORTER FOR NATURAL AMINO ACIDS-RELATED"/>
    <property type="match status" value="1"/>
</dbReference>
<dbReference type="InterPro" id="IPR003439">
    <property type="entry name" value="ABC_transporter-like_ATP-bd"/>
</dbReference>
<dbReference type="GO" id="GO:0016887">
    <property type="term" value="F:ATP hydrolysis activity"/>
    <property type="evidence" value="ECO:0007669"/>
    <property type="project" value="InterPro"/>
</dbReference>
<gene>
    <name evidence="5" type="ORF">HYY65_09265</name>
</gene>
<dbReference type="SUPFAM" id="SSF52540">
    <property type="entry name" value="P-loop containing nucleoside triphosphate hydrolases"/>
    <property type="match status" value="1"/>
</dbReference>
<name>A0A932GQI1_UNCTE</name>
<evidence type="ECO:0000259" key="4">
    <source>
        <dbReference type="PROSITE" id="PS50893"/>
    </source>
</evidence>
<dbReference type="SMART" id="SM00382">
    <property type="entry name" value="AAA"/>
    <property type="match status" value="1"/>
</dbReference>
<dbReference type="PROSITE" id="PS50893">
    <property type="entry name" value="ABC_TRANSPORTER_2"/>
    <property type="match status" value="1"/>
</dbReference>
<dbReference type="InterPro" id="IPR003593">
    <property type="entry name" value="AAA+_ATPase"/>
</dbReference>
<dbReference type="PANTHER" id="PTHR45772:SF9">
    <property type="entry name" value="CONSERVED COMPONENT OF ABC TRANSPORTER FOR NATURAL AMINO ACIDS"/>
    <property type="match status" value="1"/>
</dbReference>
<dbReference type="InterPro" id="IPR027417">
    <property type="entry name" value="P-loop_NTPase"/>
</dbReference>
<keyword evidence="3 5" id="KW-0067">ATP-binding</keyword>
<sequence>MSSPNLLVKKLCKNFGGLQAVNDLSLALEPGERRAIIGPNGAGKTTLFNLISGAFSPSSGEIYLFGKEVTRVSPHRRAALGLARTFQITNLFPNLSLFENVLLAVQALDTAKYSALRPVSFYRHLEKRTYELLEEWGMREKAGELARNLSHGDQRQVEIILALAGNPRLLLLDEPTSGLSPAETSTVTEAIRKLDSNITIALIEHDMDVAFALADRVSVLHFGSLLAEGSVSEIKDDPRVTEIYLGGE</sequence>
<feature type="domain" description="ABC transporter" evidence="4">
    <location>
        <begin position="6"/>
        <end position="247"/>
    </location>
</feature>
<evidence type="ECO:0000313" key="5">
    <source>
        <dbReference type="EMBL" id="MBI3015229.1"/>
    </source>
</evidence>
<keyword evidence="1" id="KW-0813">Transport</keyword>